<dbReference type="Proteomes" id="UP001165289">
    <property type="component" value="Unassembled WGS sequence"/>
</dbReference>
<gene>
    <name evidence="2" type="ORF">LOD99_7989</name>
</gene>
<sequence length="210" mass="24177">MDDQLYNQILHFFISNENKYQGKIYKLPAEKRVNAKSQFRQTVKPYTLKDGVLMHAEKQVSRKSGVGAVLKMCHDNPVTGGNFGRDKTYQKIASRFYWKDKGRAILEIINTGKKLKNIYNIADSKVYDSNNKAEDGKSKKKKTISISHSKIKKLECTVELVLIGVKQGVKQFNPNRLFSPISAESRKKCRQSSQLEHMQDPILWKTWLPI</sequence>
<evidence type="ECO:0000313" key="2">
    <source>
        <dbReference type="EMBL" id="KAI6648632.1"/>
    </source>
</evidence>
<keyword evidence="3" id="KW-1185">Reference proteome</keyword>
<comment type="caution">
    <text evidence="2">The sequence shown here is derived from an EMBL/GenBank/DDBJ whole genome shotgun (WGS) entry which is preliminary data.</text>
</comment>
<name>A0AAV7JI81_9METZ</name>
<dbReference type="Gene3D" id="1.10.340.70">
    <property type="match status" value="1"/>
</dbReference>
<reference evidence="2 3" key="1">
    <citation type="journal article" date="2023" name="BMC Biol.">
        <title>The compact genome of the sponge Oopsacas minuta (Hexactinellida) is lacking key metazoan core genes.</title>
        <authorList>
            <person name="Santini S."/>
            <person name="Schenkelaars Q."/>
            <person name="Jourda C."/>
            <person name="Duchesne M."/>
            <person name="Belahbib H."/>
            <person name="Rocher C."/>
            <person name="Selva M."/>
            <person name="Riesgo A."/>
            <person name="Vervoort M."/>
            <person name="Leys S.P."/>
            <person name="Kodjabachian L."/>
            <person name="Le Bivic A."/>
            <person name="Borchiellini C."/>
            <person name="Claverie J.M."/>
            <person name="Renard E."/>
        </authorList>
    </citation>
    <scope>NUCLEOTIDE SEQUENCE [LARGE SCALE GENOMIC DNA]</scope>
    <source>
        <strain evidence="2">SPO-2</strain>
    </source>
</reference>
<evidence type="ECO:0000313" key="3">
    <source>
        <dbReference type="Proteomes" id="UP001165289"/>
    </source>
</evidence>
<protein>
    <recommendedName>
        <fullName evidence="1">Integrase zinc-binding domain-containing protein</fullName>
    </recommendedName>
</protein>
<dbReference type="InterPro" id="IPR041588">
    <property type="entry name" value="Integrase_H2C2"/>
</dbReference>
<accession>A0AAV7JI81</accession>
<organism evidence="2 3">
    <name type="scientific">Oopsacas minuta</name>
    <dbReference type="NCBI Taxonomy" id="111878"/>
    <lineage>
        <taxon>Eukaryota</taxon>
        <taxon>Metazoa</taxon>
        <taxon>Porifera</taxon>
        <taxon>Hexactinellida</taxon>
        <taxon>Hexasterophora</taxon>
        <taxon>Lyssacinosida</taxon>
        <taxon>Leucopsacidae</taxon>
        <taxon>Oopsacas</taxon>
    </lineage>
</organism>
<evidence type="ECO:0000259" key="1">
    <source>
        <dbReference type="Pfam" id="PF17921"/>
    </source>
</evidence>
<feature type="domain" description="Integrase zinc-binding" evidence="1">
    <location>
        <begin position="67"/>
        <end position="110"/>
    </location>
</feature>
<dbReference type="Pfam" id="PF17921">
    <property type="entry name" value="Integrase_H2C2"/>
    <property type="match status" value="1"/>
</dbReference>
<dbReference type="EMBL" id="JAKMXF010000328">
    <property type="protein sequence ID" value="KAI6648632.1"/>
    <property type="molecule type" value="Genomic_DNA"/>
</dbReference>
<dbReference type="AlphaFoldDB" id="A0AAV7JI81"/>
<proteinExistence type="predicted"/>